<dbReference type="Proteomes" id="UP000486760">
    <property type="component" value="Unassembled WGS sequence"/>
</dbReference>
<accession>A0A7V7G114</accession>
<dbReference type="RefSeq" id="WP_149328109.1">
    <property type="nucleotide sequence ID" value="NZ_VTPY01000003.1"/>
</dbReference>
<comment type="caution">
    <text evidence="2">The sequence shown here is derived from an EMBL/GenBank/DDBJ whole genome shotgun (WGS) entry which is preliminary data.</text>
</comment>
<protein>
    <submittedName>
        <fullName evidence="2">DUF411 domain-containing protein</fullName>
    </submittedName>
</protein>
<keyword evidence="3" id="KW-1185">Reference proteome</keyword>
<feature type="chain" id="PRO_5030751130" evidence="1">
    <location>
        <begin position="33"/>
        <end position="158"/>
    </location>
</feature>
<evidence type="ECO:0000313" key="3">
    <source>
        <dbReference type="Proteomes" id="UP000486760"/>
    </source>
</evidence>
<evidence type="ECO:0000256" key="1">
    <source>
        <dbReference type="SAM" id="SignalP"/>
    </source>
</evidence>
<reference evidence="2 3" key="1">
    <citation type="submission" date="2019-08" db="EMBL/GenBank/DDBJ databases">
        <title>Bioinformatics analysis of the strain L3 and L5.</title>
        <authorList>
            <person name="Li X."/>
        </authorList>
    </citation>
    <scope>NUCLEOTIDE SEQUENCE [LARGE SCALE GENOMIC DNA]</scope>
    <source>
        <strain evidence="2 3">L5</strain>
    </source>
</reference>
<gene>
    <name evidence="2" type="ORF">F0A17_09655</name>
</gene>
<dbReference type="Pfam" id="PF04214">
    <property type="entry name" value="DUF411"/>
    <property type="match status" value="1"/>
</dbReference>
<keyword evidence="1" id="KW-0732">Signal</keyword>
<proteinExistence type="predicted"/>
<dbReference type="InterPro" id="IPR007332">
    <property type="entry name" value="DUF411"/>
</dbReference>
<dbReference type="SUPFAM" id="SSF52833">
    <property type="entry name" value="Thioredoxin-like"/>
    <property type="match status" value="1"/>
</dbReference>
<name>A0A7V7G114_9GAMM</name>
<dbReference type="EMBL" id="VTPY01000003">
    <property type="protein sequence ID" value="KAA0013156.1"/>
    <property type="molecule type" value="Genomic_DNA"/>
</dbReference>
<sequence length="158" mass="17243">MKILTANGSLRKRARSALVGMLLALLATSAWAEAVIEVYQDPNCGCCSAWAEHLEAEGFEVRQHRTTDIRSVKVEHGVTPEIASCHTALVEGYVIEGHVPAADIKRLLAEKPDVAGLTVPGMPHGTPGMETGRHDDYAVLAWRHDDRTPAIFNEYTVD</sequence>
<feature type="signal peptide" evidence="1">
    <location>
        <begin position="1"/>
        <end position="32"/>
    </location>
</feature>
<dbReference type="InterPro" id="IPR036249">
    <property type="entry name" value="Thioredoxin-like_sf"/>
</dbReference>
<evidence type="ECO:0000313" key="2">
    <source>
        <dbReference type="EMBL" id="KAA0013156.1"/>
    </source>
</evidence>
<organism evidence="2 3">
    <name type="scientific">Billgrantia pellis</name>
    <dbReference type="NCBI Taxonomy" id="2606936"/>
    <lineage>
        <taxon>Bacteria</taxon>
        <taxon>Pseudomonadati</taxon>
        <taxon>Pseudomonadota</taxon>
        <taxon>Gammaproteobacteria</taxon>
        <taxon>Oceanospirillales</taxon>
        <taxon>Halomonadaceae</taxon>
        <taxon>Billgrantia</taxon>
    </lineage>
</organism>
<dbReference type="AlphaFoldDB" id="A0A7V7G114"/>